<feature type="domain" description="Protein kinase" evidence="1">
    <location>
        <begin position="87"/>
        <end position="350"/>
    </location>
</feature>
<keyword evidence="3" id="KW-1185">Reference proteome</keyword>
<gene>
    <name evidence="2" type="ORF">A7U60_g2130</name>
</gene>
<evidence type="ECO:0000313" key="3">
    <source>
        <dbReference type="Proteomes" id="UP000757232"/>
    </source>
</evidence>
<dbReference type="PANTHER" id="PTHR38248:SF2">
    <property type="entry name" value="FUNK1 11"/>
    <property type="match status" value="1"/>
</dbReference>
<accession>A0A9Q5I2Q2</accession>
<dbReference type="InterPro" id="IPR040976">
    <property type="entry name" value="Pkinase_fungal"/>
</dbReference>
<dbReference type="SUPFAM" id="SSF56112">
    <property type="entry name" value="Protein kinase-like (PK-like)"/>
    <property type="match status" value="1"/>
</dbReference>
<reference evidence="2" key="1">
    <citation type="submission" date="2016-06" db="EMBL/GenBank/DDBJ databases">
        <title>Draft Genome sequence of the fungus Inonotus baumii.</title>
        <authorList>
            <person name="Zhu H."/>
            <person name="Lin W."/>
        </authorList>
    </citation>
    <scope>NUCLEOTIDE SEQUENCE</scope>
    <source>
        <strain evidence="2">821</strain>
    </source>
</reference>
<dbReference type="OrthoDB" id="3260094at2759"/>
<protein>
    <recommendedName>
        <fullName evidence="1">Protein kinase domain-containing protein</fullName>
    </recommendedName>
</protein>
<organism evidence="2 3">
    <name type="scientific">Sanghuangporus baumii</name>
    <name type="common">Phellinus baumii</name>
    <dbReference type="NCBI Taxonomy" id="108892"/>
    <lineage>
        <taxon>Eukaryota</taxon>
        <taxon>Fungi</taxon>
        <taxon>Dikarya</taxon>
        <taxon>Basidiomycota</taxon>
        <taxon>Agaricomycotina</taxon>
        <taxon>Agaricomycetes</taxon>
        <taxon>Hymenochaetales</taxon>
        <taxon>Hymenochaetaceae</taxon>
        <taxon>Sanghuangporus</taxon>
    </lineage>
</organism>
<dbReference type="GO" id="GO:0005524">
    <property type="term" value="F:ATP binding"/>
    <property type="evidence" value="ECO:0007669"/>
    <property type="project" value="InterPro"/>
</dbReference>
<dbReference type="InterPro" id="IPR011009">
    <property type="entry name" value="Kinase-like_dom_sf"/>
</dbReference>
<dbReference type="Gene3D" id="1.10.510.10">
    <property type="entry name" value="Transferase(Phosphotransferase) domain 1"/>
    <property type="match status" value="1"/>
</dbReference>
<proteinExistence type="predicted"/>
<dbReference type="PROSITE" id="PS50011">
    <property type="entry name" value="PROTEIN_KINASE_DOM"/>
    <property type="match status" value="1"/>
</dbReference>
<evidence type="ECO:0000259" key="1">
    <source>
        <dbReference type="PROSITE" id="PS50011"/>
    </source>
</evidence>
<dbReference type="Proteomes" id="UP000757232">
    <property type="component" value="Unassembled WGS sequence"/>
</dbReference>
<dbReference type="InterPro" id="IPR000719">
    <property type="entry name" value="Prot_kinase_dom"/>
</dbReference>
<dbReference type="AlphaFoldDB" id="A0A9Q5I2Q2"/>
<dbReference type="GO" id="GO:0004672">
    <property type="term" value="F:protein kinase activity"/>
    <property type="evidence" value="ECO:0007669"/>
    <property type="project" value="InterPro"/>
</dbReference>
<dbReference type="EMBL" id="LNZH02000123">
    <property type="protein sequence ID" value="OCB90612.1"/>
    <property type="molecule type" value="Genomic_DNA"/>
</dbReference>
<sequence>MVQDPSRRFSFGITVENADIRLWFCSRSSRVVSKPFDFSRDLDLLIHVFPSLAFASKEELGWDPTFRPFIKNNGRLVHHIDIDGETYETCQTLSKSSADELISHATRVWFVNRVGSDVPYVFKDVWTEEDQMPEHSVCEALLLDIEEKYGAETREEVATHLLTPIAHCIVHVKNEEDHTGNVMMRGYTPTFKETYRVNVENLGKCDDDDMNPSTEIGIEGLGRGDLKDPLNWYNPMRRILHRKHYRIVFKEVGKSLRTMQNMSDVFTVLSDSAKVLKFIHRAGWVHRDPSIGNLYIYKSRGLIGDLEYAKRKNSDIERELLTDTLHFMAVEAAERRYAHLPPIKEADVHA</sequence>
<evidence type="ECO:0000313" key="2">
    <source>
        <dbReference type="EMBL" id="OCB90612.1"/>
    </source>
</evidence>
<dbReference type="PANTHER" id="PTHR38248">
    <property type="entry name" value="FUNK1 6"/>
    <property type="match status" value="1"/>
</dbReference>
<name>A0A9Q5I2Q2_SANBA</name>
<dbReference type="Pfam" id="PF17667">
    <property type="entry name" value="Pkinase_fungal"/>
    <property type="match status" value="1"/>
</dbReference>
<comment type="caution">
    <text evidence="2">The sequence shown here is derived from an EMBL/GenBank/DDBJ whole genome shotgun (WGS) entry which is preliminary data.</text>
</comment>